<dbReference type="SUPFAM" id="SSF109854">
    <property type="entry name" value="DinB/YfiT-like putative metalloenzymes"/>
    <property type="match status" value="1"/>
</dbReference>
<name>A0A1M7K714_9BACT</name>
<dbReference type="Pfam" id="PF12867">
    <property type="entry name" value="DinB_2"/>
    <property type="match status" value="1"/>
</dbReference>
<feature type="domain" description="DinB-like" evidence="1">
    <location>
        <begin position="29"/>
        <end position="175"/>
    </location>
</feature>
<organism evidence="2 3">
    <name type="scientific">Chitinophaga jiangningensis</name>
    <dbReference type="NCBI Taxonomy" id="1419482"/>
    <lineage>
        <taxon>Bacteria</taxon>
        <taxon>Pseudomonadati</taxon>
        <taxon>Bacteroidota</taxon>
        <taxon>Chitinophagia</taxon>
        <taxon>Chitinophagales</taxon>
        <taxon>Chitinophagaceae</taxon>
        <taxon>Chitinophaga</taxon>
    </lineage>
</organism>
<dbReference type="Proteomes" id="UP000184420">
    <property type="component" value="Unassembled WGS sequence"/>
</dbReference>
<dbReference type="RefSeq" id="WP_073086024.1">
    <property type="nucleotide sequence ID" value="NZ_FRBL01000009.1"/>
</dbReference>
<evidence type="ECO:0000313" key="2">
    <source>
        <dbReference type="EMBL" id="SHM60627.1"/>
    </source>
</evidence>
<dbReference type="STRING" id="1419482.SAMN05444266_109167"/>
<proteinExistence type="predicted"/>
<dbReference type="AlphaFoldDB" id="A0A1M7K714"/>
<gene>
    <name evidence="2" type="ORF">SAMN05444266_109167</name>
</gene>
<sequence length="186" mass="21805">MTIPVEQLLSELENMTQQNIAFVQQIRQQNETLWHHRPASGGWTILECIAHLNLYGNFYIPEINRRMQAARYTPALLFKSGKMGNYFAEMMLPKAKPNKMKTLKAMNPLHATLDRDTLDTFLHQQQQLLDILERCRHTNLTKVRTSISIMPWLRLRLGDTLRVVIYHNLRHVKQAERIAARQPITH</sequence>
<evidence type="ECO:0000259" key="1">
    <source>
        <dbReference type="Pfam" id="PF12867"/>
    </source>
</evidence>
<dbReference type="EMBL" id="FRBL01000009">
    <property type="protein sequence ID" value="SHM60627.1"/>
    <property type="molecule type" value="Genomic_DNA"/>
</dbReference>
<evidence type="ECO:0000313" key="3">
    <source>
        <dbReference type="Proteomes" id="UP000184420"/>
    </source>
</evidence>
<dbReference type="InterPro" id="IPR024775">
    <property type="entry name" value="DinB-like"/>
</dbReference>
<dbReference type="InterPro" id="IPR034660">
    <property type="entry name" value="DinB/YfiT-like"/>
</dbReference>
<dbReference type="Gene3D" id="1.20.120.450">
    <property type="entry name" value="dinb family like domain"/>
    <property type="match status" value="1"/>
</dbReference>
<protein>
    <submittedName>
        <fullName evidence="2">DinB superfamily protein</fullName>
    </submittedName>
</protein>
<accession>A0A1M7K714</accession>
<keyword evidence="3" id="KW-1185">Reference proteome</keyword>
<dbReference type="OrthoDB" id="1524454at2"/>
<reference evidence="2 3" key="1">
    <citation type="submission" date="2016-11" db="EMBL/GenBank/DDBJ databases">
        <authorList>
            <person name="Jaros S."/>
            <person name="Januszkiewicz K."/>
            <person name="Wedrychowicz H."/>
        </authorList>
    </citation>
    <scope>NUCLEOTIDE SEQUENCE [LARGE SCALE GENOMIC DNA]</scope>
    <source>
        <strain evidence="2 3">DSM 27406</strain>
    </source>
</reference>